<feature type="domain" description="NAD(P)-binding" evidence="3">
    <location>
        <begin position="34"/>
        <end position="123"/>
    </location>
</feature>
<dbReference type="EMBL" id="RBNI01000205">
    <property type="protein sequence ID" value="RUP52077.1"/>
    <property type="molecule type" value="Genomic_DNA"/>
</dbReference>
<name>A0A433DMN5_9FUNG</name>
<gene>
    <name evidence="4" type="ORF">BC936DRAFT_141778</name>
</gene>
<reference evidence="4 5" key="1">
    <citation type="journal article" date="2018" name="New Phytol.">
        <title>Phylogenomics of Endogonaceae and evolution of mycorrhizas within Mucoromycota.</title>
        <authorList>
            <person name="Chang Y."/>
            <person name="Desiro A."/>
            <person name="Na H."/>
            <person name="Sandor L."/>
            <person name="Lipzen A."/>
            <person name="Clum A."/>
            <person name="Barry K."/>
            <person name="Grigoriev I.V."/>
            <person name="Martin F.M."/>
            <person name="Stajich J.E."/>
            <person name="Smith M.E."/>
            <person name="Bonito G."/>
            <person name="Spatafora J.W."/>
        </authorList>
    </citation>
    <scope>NUCLEOTIDE SEQUENCE [LARGE SCALE GENOMIC DNA]</scope>
    <source>
        <strain evidence="4 5">GMNB39</strain>
    </source>
</reference>
<dbReference type="GO" id="GO:0051170">
    <property type="term" value="P:import into nucleus"/>
    <property type="evidence" value="ECO:0007669"/>
    <property type="project" value="TreeGrafter"/>
</dbReference>
<sequence>MSSSSSSATGSSNLSVLVLGATGRDPPSSCYSRAVGKALVRDLLKQGVYEKVVTVGRKEVKLDDNVPKDKLVQKIVDFENLEEYRAVFRGVDVVFSCLGTTLAQAGGAAPFVKIDHDYVVNSAKIIAEENPAKTQDELSPVHYLYCSAQGANKNAFFLYYQTKGNTESDLADVGFSRVSIFRSALLEIEEERPQLRLLETIGRMVVSTLGITFLSAPVATVGRAMINASLNKWRGLQINQEKNAKGTKVEIFNNAQILQLGKE</sequence>
<evidence type="ECO:0000256" key="1">
    <source>
        <dbReference type="ARBA" id="ARBA00004450"/>
    </source>
</evidence>
<evidence type="ECO:0000256" key="2">
    <source>
        <dbReference type="ARBA" id="ARBA00006617"/>
    </source>
</evidence>
<evidence type="ECO:0000259" key="3">
    <source>
        <dbReference type="Pfam" id="PF13460"/>
    </source>
</evidence>
<dbReference type="PANTHER" id="PTHR14097">
    <property type="entry name" value="OXIDOREDUCTASE HTATIP2"/>
    <property type="match status" value="1"/>
</dbReference>
<dbReference type="Pfam" id="PF13460">
    <property type="entry name" value="NAD_binding_10"/>
    <property type="match status" value="1"/>
</dbReference>
<dbReference type="InterPro" id="IPR036291">
    <property type="entry name" value="NAD(P)-bd_dom_sf"/>
</dbReference>
<dbReference type="AlphaFoldDB" id="A0A433DMN5"/>
<dbReference type="GO" id="GO:0005741">
    <property type="term" value="C:mitochondrial outer membrane"/>
    <property type="evidence" value="ECO:0007669"/>
    <property type="project" value="UniProtKB-SubCell"/>
</dbReference>
<dbReference type="PANTHER" id="PTHR14097:SF7">
    <property type="entry name" value="OXIDOREDUCTASE HTATIP2"/>
    <property type="match status" value="1"/>
</dbReference>
<comment type="similarity">
    <text evidence="2">Belongs to the FMP52 family.</text>
</comment>
<proteinExistence type="inferred from homology"/>
<evidence type="ECO:0000313" key="5">
    <source>
        <dbReference type="Proteomes" id="UP000268093"/>
    </source>
</evidence>
<protein>
    <recommendedName>
        <fullName evidence="3">NAD(P)-binding domain-containing protein</fullName>
    </recommendedName>
</protein>
<dbReference type="Proteomes" id="UP000268093">
    <property type="component" value="Unassembled WGS sequence"/>
</dbReference>
<dbReference type="OrthoDB" id="430436at2759"/>
<evidence type="ECO:0000313" key="4">
    <source>
        <dbReference type="EMBL" id="RUP52077.1"/>
    </source>
</evidence>
<comment type="subcellular location">
    <subcellularLocation>
        <location evidence="1">Mitochondrion outer membrane</location>
        <topology evidence="1">Peripheral membrane protein</topology>
    </subcellularLocation>
</comment>
<keyword evidence="5" id="KW-1185">Reference proteome</keyword>
<organism evidence="4 5">
    <name type="scientific">Jimgerdemannia flammicorona</name>
    <dbReference type="NCBI Taxonomy" id="994334"/>
    <lineage>
        <taxon>Eukaryota</taxon>
        <taxon>Fungi</taxon>
        <taxon>Fungi incertae sedis</taxon>
        <taxon>Mucoromycota</taxon>
        <taxon>Mucoromycotina</taxon>
        <taxon>Endogonomycetes</taxon>
        <taxon>Endogonales</taxon>
        <taxon>Endogonaceae</taxon>
        <taxon>Jimgerdemannia</taxon>
    </lineage>
</organism>
<dbReference type="Gene3D" id="3.40.50.720">
    <property type="entry name" value="NAD(P)-binding Rossmann-like Domain"/>
    <property type="match status" value="1"/>
</dbReference>
<comment type="caution">
    <text evidence="4">The sequence shown here is derived from an EMBL/GenBank/DDBJ whole genome shotgun (WGS) entry which is preliminary data.</text>
</comment>
<dbReference type="InterPro" id="IPR016040">
    <property type="entry name" value="NAD(P)-bd_dom"/>
</dbReference>
<dbReference type="SUPFAM" id="SSF51735">
    <property type="entry name" value="NAD(P)-binding Rossmann-fold domains"/>
    <property type="match status" value="1"/>
</dbReference>
<accession>A0A433DMN5</accession>